<dbReference type="EMBL" id="BMDQ01000001">
    <property type="protein sequence ID" value="GGI55923.1"/>
    <property type="molecule type" value="Genomic_DNA"/>
</dbReference>
<dbReference type="SUPFAM" id="SSF50475">
    <property type="entry name" value="FMN-binding split barrel"/>
    <property type="match status" value="1"/>
</dbReference>
<evidence type="ECO:0000259" key="5">
    <source>
        <dbReference type="SMART" id="SM00903"/>
    </source>
</evidence>
<dbReference type="PANTHER" id="PTHR33798:SF5">
    <property type="entry name" value="FLAVIN REDUCTASE LIKE DOMAIN-CONTAINING PROTEIN"/>
    <property type="match status" value="1"/>
</dbReference>
<reference evidence="7" key="1">
    <citation type="journal article" date="2019" name="Int. J. Syst. Evol. Microbiol.">
        <title>The Global Catalogue of Microorganisms (GCM) 10K type strain sequencing project: providing services to taxonomists for standard genome sequencing and annotation.</title>
        <authorList>
            <consortium name="The Broad Institute Genomics Platform"/>
            <consortium name="The Broad Institute Genome Sequencing Center for Infectious Disease"/>
            <person name="Wu L."/>
            <person name="Ma J."/>
        </authorList>
    </citation>
    <scope>NUCLEOTIDE SEQUENCE [LARGE SCALE GENOMIC DNA]</scope>
    <source>
        <strain evidence="7">CCM 8681</strain>
    </source>
</reference>
<keyword evidence="3" id="KW-0288">FMN</keyword>
<evidence type="ECO:0000256" key="3">
    <source>
        <dbReference type="ARBA" id="ARBA00022643"/>
    </source>
</evidence>
<dbReference type="SMART" id="SM00903">
    <property type="entry name" value="Flavin_Reduct"/>
    <property type="match status" value="1"/>
</dbReference>
<keyword evidence="7" id="KW-1185">Reference proteome</keyword>
<comment type="similarity">
    <text evidence="4">Belongs to the flavoredoxin family.</text>
</comment>
<comment type="caution">
    <text evidence="6">The sequence shown here is derived from an EMBL/GenBank/DDBJ whole genome shotgun (WGS) entry which is preliminary data.</text>
</comment>
<accession>A0ABQ2BWM1</accession>
<evidence type="ECO:0000256" key="1">
    <source>
        <dbReference type="ARBA" id="ARBA00001917"/>
    </source>
</evidence>
<keyword evidence="2" id="KW-0285">Flavoprotein</keyword>
<evidence type="ECO:0000256" key="4">
    <source>
        <dbReference type="ARBA" id="ARBA00038054"/>
    </source>
</evidence>
<name>A0ABQ2BWM1_9FLAO</name>
<dbReference type="InterPro" id="IPR002563">
    <property type="entry name" value="Flavin_Rdtase-like_dom"/>
</dbReference>
<proteinExistence type="inferred from homology"/>
<gene>
    <name evidence="6" type="ORF">GCM10011444_02320</name>
</gene>
<evidence type="ECO:0000313" key="7">
    <source>
        <dbReference type="Proteomes" id="UP000624701"/>
    </source>
</evidence>
<dbReference type="Pfam" id="PF01613">
    <property type="entry name" value="Flavin_Reduct"/>
    <property type="match status" value="1"/>
</dbReference>
<evidence type="ECO:0000256" key="2">
    <source>
        <dbReference type="ARBA" id="ARBA00022630"/>
    </source>
</evidence>
<dbReference type="InterPro" id="IPR012349">
    <property type="entry name" value="Split_barrel_FMN-bd"/>
</dbReference>
<organism evidence="6 7">
    <name type="scientific">Winogradskyella haliclonae</name>
    <dbReference type="NCBI Taxonomy" id="2048558"/>
    <lineage>
        <taxon>Bacteria</taxon>
        <taxon>Pseudomonadati</taxon>
        <taxon>Bacteroidota</taxon>
        <taxon>Flavobacteriia</taxon>
        <taxon>Flavobacteriales</taxon>
        <taxon>Flavobacteriaceae</taxon>
        <taxon>Winogradskyella</taxon>
    </lineage>
</organism>
<feature type="domain" description="Flavin reductase like" evidence="5">
    <location>
        <begin position="30"/>
        <end position="188"/>
    </location>
</feature>
<protein>
    <submittedName>
        <fullName evidence="6">Flavin reductase</fullName>
    </submittedName>
</protein>
<dbReference type="PANTHER" id="PTHR33798">
    <property type="entry name" value="FLAVOPROTEIN OXYGENASE"/>
    <property type="match status" value="1"/>
</dbReference>
<dbReference type="Gene3D" id="2.30.110.10">
    <property type="entry name" value="Electron Transport, Fmn-binding Protein, Chain A"/>
    <property type="match status" value="1"/>
</dbReference>
<comment type="cofactor">
    <cofactor evidence="1">
        <name>FMN</name>
        <dbReference type="ChEBI" id="CHEBI:58210"/>
    </cofactor>
</comment>
<evidence type="ECO:0000313" key="6">
    <source>
        <dbReference type="EMBL" id="GGI55923.1"/>
    </source>
</evidence>
<dbReference type="Proteomes" id="UP000624701">
    <property type="component" value="Unassembled WGS sequence"/>
</dbReference>
<sequence length="309" mass="34116">MVIFDKNDFFMVSYQPNELSTAKLHSYLLSAVAPRPIAFASTIDANGNPNLSPFSFFNVFSANPPILIFSPARRVRDNTTKHTLENTEVVNEVVINVVNYTIVQQMSLSSTEYPEDVNEFEKAGLTMLESDLVKPFRVAESPIQMECKVNEIIKLGNKGGAGNLIICEVLKIHLSKDVLEDNGSVNQEKLDLVARAGGSYYSRAKDGFFEIPKPLSTLGIGVDKLPESVRKSSVLSGNDLGILGNLAAFPSEDEIDNYLKTSEEFGNLSNADLSDDFIHKRVKKIIAQGNFQEALIMLLAKHKINNLNT</sequence>